<dbReference type="RefSeq" id="WP_088384664.1">
    <property type="nucleotide sequence ID" value="NZ_NIOF01000003.1"/>
</dbReference>
<feature type="chain" id="PRO_5012015329" description="DUF305 domain-containing protein" evidence="2">
    <location>
        <begin position="28"/>
        <end position="114"/>
    </location>
</feature>
<feature type="signal peptide" evidence="2">
    <location>
        <begin position="1"/>
        <end position="27"/>
    </location>
</feature>
<dbReference type="InterPro" id="IPR012347">
    <property type="entry name" value="Ferritin-like"/>
</dbReference>
<dbReference type="Proteomes" id="UP000197468">
    <property type="component" value="Unassembled WGS sequence"/>
</dbReference>
<proteinExistence type="predicted"/>
<name>A0A246JGQ4_9BURK</name>
<dbReference type="InterPro" id="IPR005183">
    <property type="entry name" value="DUF305_CopM-like"/>
</dbReference>
<dbReference type="EMBL" id="NIOF01000003">
    <property type="protein sequence ID" value="OWQ91437.1"/>
    <property type="molecule type" value="Genomic_DNA"/>
</dbReference>
<dbReference type="Gene3D" id="1.20.1260.10">
    <property type="match status" value="1"/>
</dbReference>
<gene>
    <name evidence="4" type="ORF">CDN99_09800</name>
</gene>
<reference evidence="4 5" key="1">
    <citation type="journal article" date="2008" name="Int. J. Syst. Evol. Microbiol.">
        <title>Description of Roseateles aquatilis sp. nov. and Roseateles terrae sp. nov., in the class Betaproteobacteria, and emended description of the genus Roseateles.</title>
        <authorList>
            <person name="Gomila M."/>
            <person name="Bowien B."/>
            <person name="Falsen E."/>
            <person name="Moore E.R."/>
            <person name="Lalucat J."/>
        </authorList>
    </citation>
    <scope>NUCLEOTIDE SEQUENCE [LARGE SCALE GENOMIC DNA]</scope>
    <source>
        <strain evidence="4 5">CCUG 48205</strain>
    </source>
</reference>
<feature type="region of interest" description="Disordered" evidence="1">
    <location>
        <begin position="31"/>
        <end position="53"/>
    </location>
</feature>
<dbReference type="AlphaFoldDB" id="A0A246JGQ4"/>
<dbReference type="PANTHER" id="PTHR36933:SF1">
    <property type="entry name" value="SLL0788 PROTEIN"/>
    <property type="match status" value="1"/>
</dbReference>
<organism evidence="4 5">
    <name type="scientific">Roseateles aquatilis</name>
    <dbReference type="NCBI Taxonomy" id="431061"/>
    <lineage>
        <taxon>Bacteria</taxon>
        <taxon>Pseudomonadati</taxon>
        <taxon>Pseudomonadota</taxon>
        <taxon>Betaproteobacteria</taxon>
        <taxon>Burkholderiales</taxon>
        <taxon>Sphaerotilaceae</taxon>
        <taxon>Roseateles</taxon>
    </lineage>
</organism>
<accession>A0A246JGQ4</accession>
<evidence type="ECO:0000256" key="1">
    <source>
        <dbReference type="SAM" id="MobiDB-lite"/>
    </source>
</evidence>
<keyword evidence="5" id="KW-1185">Reference proteome</keyword>
<sequence>MRTETSRALQLILIAVVSVCSVGGALAQAANSPSDKLKSSMESGMRSMQGMKLSGDTDKDFAMMMKMHHQQAIEMAKVEMQSGKSAQLKAMAQKMLDDQSKEIGELDAWLQQHK</sequence>
<protein>
    <recommendedName>
        <fullName evidence="3">DUF305 domain-containing protein</fullName>
    </recommendedName>
</protein>
<evidence type="ECO:0000313" key="5">
    <source>
        <dbReference type="Proteomes" id="UP000197468"/>
    </source>
</evidence>
<dbReference type="PANTHER" id="PTHR36933">
    <property type="entry name" value="SLL0788 PROTEIN"/>
    <property type="match status" value="1"/>
</dbReference>
<evidence type="ECO:0000256" key="2">
    <source>
        <dbReference type="SAM" id="SignalP"/>
    </source>
</evidence>
<keyword evidence="2" id="KW-0732">Signal</keyword>
<dbReference type="Pfam" id="PF03713">
    <property type="entry name" value="DUF305"/>
    <property type="match status" value="1"/>
</dbReference>
<dbReference type="OrthoDB" id="8603558at2"/>
<feature type="domain" description="DUF305" evidence="3">
    <location>
        <begin position="58"/>
        <end position="113"/>
    </location>
</feature>
<evidence type="ECO:0000313" key="4">
    <source>
        <dbReference type="EMBL" id="OWQ91437.1"/>
    </source>
</evidence>
<evidence type="ECO:0000259" key="3">
    <source>
        <dbReference type="Pfam" id="PF03713"/>
    </source>
</evidence>
<comment type="caution">
    <text evidence="4">The sequence shown here is derived from an EMBL/GenBank/DDBJ whole genome shotgun (WGS) entry which is preliminary data.</text>
</comment>